<evidence type="ECO:0000313" key="3">
    <source>
        <dbReference type="Proteomes" id="UP001500459"/>
    </source>
</evidence>
<keyword evidence="1" id="KW-0812">Transmembrane</keyword>
<keyword evidence="1" id="KW-0472">Membrane</keyword>
<evidence type="ECO:0000313" key="2">
    <source>
        <dbReference type="EMBL" id="GAA3509893.1"/>
    </source>
</evidence>
<protein>
    <submittedName>
        <fullName evidence="2">Uncharacterized protein</fullName>
    </submittedName>
</protein>
<dbReference type="Proteomes" id="UP001500459">
    <property type="component" value="Unassembled WGS sequence"/>
</dbReference>
<dbReference type="EMBL" id="BAABCW010000008">
    <property type="protein sequence ID" value="GAA3509893.1"/>
    <property type="molecule type" value="Genomic_DNA"/>
</dbReference>
<feature type="transmembrane region" description="Helical" evidence="1">
    <location>
        <begin position="39"/>
        <end position="60"/>
    </location>
</feature>
<evidence type="ECO:0000256" key="1">
    <source>
        <dbReference type="SAM" id="Phobius"/>
    </source>
</evidence>
<sequence>MKLTEVQISYIAIIAGLILSGICLSIPKMTLSAIAIRGLLSAIAGISFIMILIGLNAWLVRHNTLDGLRILFFSAIIMLTLIFWMYDPQNIWTFLGASIGFSSFFCGWFLYILQNVSFMF</sequence>
<proteinExistence type="predicted"/>
<comment type="caution">
    <text evidence="2">The sequence shown here is derived from an EMBL/GenBank/DDBJ whole genome shotgun (WGS) entry which is preliminary data.</text>
</comment>
<keyword evidence="3" id="KW-1185">Reference proteome</keyword>
<keyword evidence="1" id="KW-1133">Transmembrane helix</keyword>
<name>A0ABP6UNS8_9FLAO</name>
<reference evidence="3" key="1">
    <citation type="journal article" date="2019" name="Int. J. Syst. Evol. Microbiol.">
        <title>The Global Catalogue of Microorganisms (GCM) 10K type strain sequencing project: providing services to taxonomists for standard genome sequencing and annotation.</title>
        <authorList>
            <consortium name="The Broad Institute Genomics Platform"/>
            <consortium name="The Broad Institute Genome Sequencing Center for Infectious Disease"/>
            <person name="Wu L."/>
            <person name="Ma J."/>
        </authorList>
    </citation>
    <scope>NUCLEOTIDE SEQUENCE [LARGE SCALE GENOMIC DNA]</scope>
    <source>
        <strain evidence="3">JCM 17106</strain>
    </source>
</reference>
<dbReference type="RefSeq" id="WP_344927609.1">
    <property type="nucleotide sequence ID" value="NZ_BAABCW010000008.1"/>
</dbReference>
<feature type="transmembrane region" description="Helical" evidence="1">
    <location>
        <begin position="7"/>
        <end position="27"/>
    </location>
</feature>
<feature type="transmembrane region" description="Helical" evidence="1">
    <location>
        <begin position="67"/>
        <end position="86"/>
    </location>
</feature>
<feature type="transmembrane region" description="Helical" evidence="1">
    <location>
        <begin position="92"/>
        <end position="113"/>
    </location>
</feature>
<organism evidence="2 3">
    <name type="scientific">Aquimarina addita</name>
    <dbReference type="NCBI Taxonomy" id="870485"/>
    <lineage>
        <taxon>Bacteria</taxon>
        <taxon>Pseudomonadati</taxon>
        <taxon>Bacteroidota</taxon>
        <taxon>Flavobacteriia</taxon>
        <taxon>Flavobacteriales</taxon>
        <taxon>Flavobacteriaceae</taxon>
        <taxon>Aquimarina</taxon>
    </lineage>
</organism>
<accession>A0ABP6UNS8</accession>
<gene>
    <name evidence="2" type="ORF">GCM10022393_23560</name>
</gene>